<sequence length="188" mass="20862">MLRQRDIKRMFSYSSIEHMGIATFAFGLGGATATYGALLHMLMHSLTKSSIFFTVGHACQMHRTQEIARIKGLLNEDSFVGWALMLGAMALAGLPPFGIFTSEFLILTATIKDVPLLMPFILVGLGVAFAGLLRKVQYMVSGDVPSYFRPIQAARTPVILHMVLVVVLAFYMPDFLNKWFQTAVELLK</sequence>
<name>A0ABS6S2K4_9BACT</name>
<keyword evidence="3 7" id="KW-0812">Transmembrane</keyword>
<dbReference type="InterPro" id="IPR001750">
    <property type="entry name" value="ND/Mrp_TM"/>
</dbReference>
<dbReference type="InterPro" id="IPR003918">
    <property type="entry name" value="NADH_UbQ_OxRdtase"/>
</dbReference>
<keyword evidence="11" id="KW-1185">Reference proteome</keyword>
<evidence type="ECO:0000313" key="10">
    <source>
        <dbReference type="EMBL" id="MBV6343066.1"/>
    </source>
</evidence>
<feature type="transmembrane region" description="Helical" evidence="8">
    <location>
        <begin position="153"/>
        <end position="172"/>
    </location>
</feature>
<evidence type="ECO:0000256" key="8">
    <source>
        <dbReference type="SAM" id="Phobius"/>
    </source>
</evidence>
<evidence type="ECO:0000256" key="7">
    <source>
        <dbReference type="RuleBase" id="RU000320"/>
    </source>
</evidence>
<evidence type="ECO:0000256" key="2">
    <source>
        <dbReference type="ARBA" id="ARBA00022475"/>
    </source>
</evidence>
<dbReference type="PANTHER" id="PTHR42682:SF5">
    <property type="entry name" value="HYDROGENASE-4 COMPONENT F"/>
    <property type="match status" value="1"/>
</dbReference>
<keyword evidence="6 8" id="KW-0472">Membrane</keyword>
<dbReference type="InterPro" id="IPR052175">
    <property type="entry name" value="ComplexI-like_HydComp"/>
</dbReference>
<keyword evidence="5" id="KW-0560">Oxidoreductase</keyword>
<feature type="domain" description="NADH:quinone oxidoreductase/Mrp antiporter transmembrane" evidence="9">
    <location>
        <begin position="2"/>
        <end position="121"/>
    </location>
</feature>
<organism evidence="10 11">
    <name type="scientific">Candidatus Magnetobacterium casense</name>
    <dbReference type="NCBI Taxonomy" id="1455061"/>
    <lineage>
        <taxon>Bacteria</taxon>
        <taxon>Pseudomonadati</taxon>
        <taxon>Nitrospirota</taxon>
        <taxon>Thermodesulfovibrionia</taxon>
        <taxon>Thermodesulfovibrionales</taxon>
        <taxon>Candidatus Magnetobacteriaceae</taxon>
        <taxon>Candidatus Magnetobacterium</taxon>
    </lineage>
</organism>
<proteinExistence type="predicted"/>
<evidence type="ECO:0000256" key="6">
    <source>
        <dbReference type="ARBA" id="ARBA00023136"/>
    </source>
</evidence>
<gene>
    <name evidence="10" type="ORF">HWQ67_15910</name>
</gene>
<evidence type="ECO:0000313" key="11">
    <source>
        <dbReference type="Proteomes" id="UP001196980"/>
    </source>
</evidence>
<keyword evidence="4 8" id="KW-1133">Transmembrane helix</keyword>
<dbReference type="PANTHER" id="PTHR42682">
    <property type="entry name" value="HYDROGENASE-4 COMPONENT F"/>
    <property type="match status" value="1"/>
</dbReference>
<dbReference type="Proteomes" id="UP001196980">
    <property type="component" value="Unassembled WGS sequence"/>
</dbReference>
<accession>A0ABS6S2K4</accession>
<evidence type="ECO:0000256" key="1">
    <source>
        <dbReference type="ARBA" id="ARBA00004651"/>
    </source>
</evidence>
<evidence type="ECO:0000256" key="3">
    <source>
        <dbReference type="ARBA" id="ARBA00022692"/>
    </source>
</evidence>
<dbReference type="RefSeq" id="WP_320414579.1">
    <property type="nucleotide sequence ID" value="NZ_JABXWD010000433.1"/>
</dbReference>
<reference evidence="10 11" key="1">
    <citation type="journal article" date="2020" name="J Geophys Res Biogeosci">
        <title>Magnetotaxis as an Adaptation to Enable Bacterial Shuttling of Microbial Sulfur and Sulfur Cycling Across Aquatic Oxic#Anoxic Interfaces.</title>
        <authorList>
            <person name="Li J."/>
            <person name="Liu P."/>
            <person name="Wang J."/>
            <person name="Roberts A.P."/>
            <person name="Pan Y."/>
        </authorList>
    </citation>
    <scope>NUCLEOTIDE SEQUENCE [LARGE SCALE GENOMIC DNA]</scope>
    <source>
        <strain evidence="10 11">MYR-1_YQ</strain>
    </source>
</reference>
<evidence type="ECO:0000259" key="9">
    <source>
        <dbReference type="Pfam" id="PF00361"/>
    </source>
</evidence>
<comment type="caution">
    <text evidence="10">The sequence shown here is derived from an EMBL/GenBank/DDBJ whole genome shotgun (WGS) entry which is preliminary data.</text>
</comment>
<feature type="transmembrane region" description="Helical" evidence="8">
    <location>
        <begin position="114"/>
        <end position="133"/>
    </location>
</feature>
<dbReference type="Pfam" id="PF00361">
    <property type="entry name" value="Proton_antipo_M"/>
    <property type="match status" value="1"/>
</dbReference>
<dbReference type="EMBL" id="JABXWD010000433">
    <property type="protein sequence ID" value="MBV6343066.1"/>
    <property type="molecule type" value="Genomic_DNA"/>
</dbReference>
<evidence type="ECO:0000256" key="5">
    <source>
        <dbReference type="ARBA" id="ARBA00023002"/>
    </source>
</evidence>
<feature type="transmembrane region" description="Helical" evidence="8">
    <location>
        <begin position="79"/>
        <end position="102"/>
    </location>
</feature>
<dbReference type="PRINTS" id="PR01437">
    <property type="entry name" value="NUOXDRDTASE4"/>
</dbReference>
<protein>
    <recommendedName>
        <fullName evidence="9">NADH:quinone oxidoreductase/Mrp antiporter transmembrane domain-containing protein</fullName>
    </recommendedName>
</protein>
<feature type="transmembrane region" description="Helical" evidence="8">
    <location>
        <begin position="21"/>
        <end position="43"/>
    </location>
</feature>
<keyword evidence="2" id="KW-1003">Cell membrane</keyword>
<comment type="subcellular location">
    <subcellularLocation>
        <location evidence="1">Cell membrane</location>
        <topology evidence="1">Multi-pass membrane protein</topology>
    </subcellularLocation>
    <subcellularLocation>
        <location evidence="7">Membrane</location>
        <topology evidence="7">Multi-pass membrane protein</topology>
    </subcellularLocation>
</comment>
<evidence type="ECO:0000256" key="4">
    <source>
        <dbReference type="ARBA" id="ARBA00022989"/>
    </source>
</evidence>